<keyword evidence="3" id="KW-1185">Reference proteome</keyword>
<evidence type="ECO:0000313" key="3">
    <source>
        <dbReference type="Proteomes" id="UP000245911"/>
    </source>
</evidence>
<sequence>MLSRRIEIWLAIFFAVLAGLTAFVWAPLDSETAAIYEFRRQISIGDAMLPMVAGGGILLFSVAHLFLQLRRRRDADEDPLFDRTTLFFFVTFGGVLALSLILMFWAGPLALALFGPSGDDAATYRQMRSSLPWKYIGFVLGGFTLVFGLTSLIEGRVRWLRAVSSILAVLGLILIFDVPFDTILLPPNGDF</sequence>
<dbReference type="AlphaFoldDB" id="A0A2T8HQA1"/>
<reference evidence="2 3" key="1">
    <citation type="submission" date="2018-04" db="EMBL/GenBank/DDBJ databases">
        <title>Pararhodobacter oceanense sp. nov., isolated from marine intertidal sediment.</title>
        <authorList>
            <person name="Wang X.-L."/>
            <person name="Du Z.-J."/>
        </authorList>
    </citation>
    <scope>NUCLEOTIDE SEQUENCE [LARGE SCALE GENOMIC DNA]</scope>
    <source>
        <strain evidence="2 3">AM505</strain>
    </source>
</reference>
<name>A0A2T8HQA1_9RHOB</name>
<proteinExistence type="predicted"/>
<evidence type="ECO:0000256" key="1">
    <source>
        <dbReference type="SAM" id="Phobius"/>
    </source>
</evidence>
<feature type="transmembrane region" description="Helical" evidence="1">
    <location>
        <begin position="135"/>
        <end position="153"/>
    </location>
</feature>
<feature type="transmembrane region" description="Helical" evidence="1">
    <location>
        <begin position="7"/>
        <end position="28"/>
    </location>
</feature>
<comment type="caution">
    <text evidence="2">The sequence shown here is derived from an EMBL/GenBank/DDBJ whole genome shotgun (WGS) entry which is preliminary data.</text>
</comment>
<feature type="transmembrane region" description="Helical" evidence="1">
    <location>
        <begin position="48"/>
        <end position="67"/>
    </location>
</feature>
<dbReference type="Proteomes" id="UP000245911">
    <property type="component" value="Unassembled WGS sequence"/>
</dbReference>
<evidence type="ECO:0008006" key="4">
    <source>
        <dbReference type="Google" id="ProtNLM"/>
    </source>
</evidence>
<organism evidence="2 3">
    <name type="scientific">Pararhodobacter oceanensis</name>
    <dbReference type="NCBI Taxonomy" id="2172121"/>
    <lineage>
        <taxon>Bacteria</taxon>
        <taxon>Pseudomonadati</taxon>
        <taxon>Pseudomonadota</taxon>
        <taxon>Alphaproteobacteria</taxon>
        <taxon>Rhodobacterales</taxon>
        <taxon>Paracoccaceae</taxon>
        <taxon>Pararhodobacter</taxon>
    </lineage>
</organism>
<keyword evidence="1" id="KW-0812">Transmembrane</keyword>
<gene>
    <name evidence="2" type="ORF">DDE20_16745</name>
</gene>
<evidence type="ECO:0000313" key="2">
    <source>
        <dbReference type="EMBL" id="PVH27585.1"/>
    </source>
</evidence>
<feature type="transmembrane region" description="Helical" evidence="1">
    <location>
        <begin position="87"/>
        <end position="115"/>
    </location>
</feature>
<keyword evidence="1" id="KW-1133">Transmembrane helix</keyword>
<protein>
    <recommendedName>
        <fullName evidence="4">Tripartite tricarboxylate transporter TctB family protein</fullName>
    </recommendedName>
</protein>
<feature type="transmembrane region" description="Helical" evidence="1">
    <location>
        <begin position="165"/>
        <end position="185"/>
    </location>
</feature>
<keyword evidence="1" id="KW-0472">Membrane</keyword>
<dbReference type="EMBL" id="QDKM01000011">
    <property type="protein sequence ID" value="PVH27585.1"/>
    <property type="molecule type" value="Genomic_DNA"/>
</dbReference>
<accession>A0A2T8HQA1</accession>